<dbReference type="Proteomes" id="UP000018502">
    <property type="component" value="Unassembled WGS sequence"/>
</dbReference>
<evidence type="ECO:0000259" key="4">
    <source>
        <dbReference type="PROSITE" id="PS50977"/>
    </source>
</evidence>
<reference evidence="5 6" key="1">
    <citation type="journal article" date="2014" name="Emerg. Infect. Dis.">
        <title>High-level Relatedness among Mycobacterium abscessus subsp. massiliense Strains from Widely Separated Outbreaks.</title>
        <authorList>
            <person name="Tettelin H."/>
            <person name="Davidson R.M."/>
            <person name="Agrawal S."/>
            <person name="Aitken M.L."/>
            <person name="Shallom S."/>
            <person name="Hasan N.A."/>
            <person name="Strong M."/>
            <person name="Nogueira de Moura V.C."/>
            <person name="De Groote M.A."/>
            <person name="Duarte R.S."/>
            <person name="Hine E."/>
            <person name="Parankush S."/>
            <person name="Su Q."/>
            <person name="Daugherty S.C."/>
            <person name="Fraser C.M."/>
            <person name="Brown-Elliott B.A."/>
            <person name="Wallace R.J.Jr."/>
            <person name="Holland S.M."/>
            <person name="Sampaio E.P."/>
            <person name="Olivier K.N."/>
            <person name="Jackson M."/>
            <person name="Zelazny A.M."/>
        </authorList>
    </citation>
    <scope>NUCLEOTIDE SEQUENCE [LARGE SCALE GENOMIC DNA]</scope>
    <source>
        <strain evidence="5 6">MAB_091912_2446</strain>
    </source>
</reference>
<gene>
    <name evidence="5" type="ORF">L833_3847</name>
</gene>
<evidence type="ECO:0000313" key="6">
    <source>
        <dbReference type="Proteomes" id="UP000018502"/>
    </source>
</evidence>
<feature type="compositionally biased region" description="Low complexity" evidence="3">
    <location>
        <begin position="1"/>
        <end position="18"/>
    </location>
</feature>
<dbReference type="PANTHER" id="PTHR43479:SF11">
    <property type="entry name" value="ACREF_ENVCD OPERON REPRESSOR-RELATED"/>
    <property type="match status" value="1"/>
</dbReference>
<sequence>MVMSSDSSIPPSGPDQPSTQRGRSTRRALMDAARVVISRVGYAETRVIDITTEAGKSVGVFYNYFTDKAELLRTMVDEFRDDAYARGDTVATSDRPPHEVIRDIVTVYWTTYREHAPVLSGVFQAAQVDPTFVDYWRNLRAPARTMIANNIRHLQARGYCPGMDPDITASAIGAMLDYFCYVWLVEGGERGRGAVTDEEAIDTLARIWFNALWWKSEGAHGAT</sequence>
<dbReference type="AlphaFoldDB" id="A0A829MC52"/>
<evidence type="ECO:0000256" key="3">
    <source>
        <dbReference type="SAM" id="MobiDB-lite"/>
    </source>
</evidence>
<dbReference type="SUPFAM" id="SSF48498">
    <property type="entry name" value="Tetracyclin repressor-like, C-terminal domain"/>
    <property type="match status" value="1"/>
</dbReference>
<protein>
    <submittedName>
        <fullName evidence="5">Bacterial regulatory s, tetR family protein</fullName>
    </submittedName>
</protein>
<dbReference type="PRINTS" id="PR00455">
    <property type="entry name" value="HTHTETR"/>
</dbReference>
<proteinExistence type="predicted"/>
<dbReference type="EMBL" id="AYTF01000002">
    <property type="protein sequence ID" value="ESV61453.1"/>
    <property type="molecule type" value="Genomic_DNA"/>
</dbReference>
<name>A0A829MC52_9MYCO</name>
<dbReference type="Pfam" id="PF21313">
    <property type="entry name" value="EthR_C"/>
    <property type="match status" value="1"/>
</dbReference>
<dbReference type="Gene3D" id="1.10.357.10">
    <property type="entry name" value="Tetracycline Repressor, domain 2"/>
    <property type="match status" value="1"/>
</dbReference>
<keyword evidence="1 2" id="KW-0238">DNA-binding</keyword>
<feature type="domain" description="HTH tetR-type" evidence="4">
    <location>
        <begin position="23"/>
        <end position="83"/>
    </location>
</feature>
<organism evidence="5 6">
    <name type="scientific">Mycobacteroides abscessus MAB_091912_2446</name>
    <dbReference type="NCBI Taxonomy" id="1335414"/>
    <lineage>
        <taxon>Bacteria</taxon>
        <taxon>Bacillati</taxon>
        <taxon>Actinomycetota</taxon>
        <taxon>Actinomycetes</taxon>
        <taxon>Mycobacteriales</taxon>
        <taxon>Mycobacteriaceae</taxon>
        <taxon>Mycobacteroides</taxon>
        <taxon>Mycobacteroides abscessus</taxon>
    </lineage>
</organism>
<accession>A0A829MC52</accession>
<dbReference type="GO" id="GO:0003677">
    <property type="term" value="F:DNA binding"/>
    <property type="evidence" value="ECO:0007669"/>
    <property type="project" value="UniProtKB-UniRule"/>
</dbReference>
<feature type="region of interest" description="Disordered" evidence="3">
    <location>
        <begin position="1"/>
        <end position="25"/>
    </location>
</feature>
<dbReference type="InterPro" id="IPR050624">
    <property type="entry name" value="HTH-type_Tx_Regulator"/>
</dbReference>
<dbReference type="SUPFAM" id="SSF46689">
    <property type="entry name" value="Homeodomain-like"/>
    <property type="match status" value="1"/>
</dbReference>
<feature type="DNA-binding region" description="H-T-H motif" evidence="2">
    <location>
        <begin position="46"/>
        <end position="65"/>
    </location>
</feature>
<dbReference type="PANTHER" id="PTHR43479">
    <property type="entry name" value="ACREF/ENVCD OPERON REPRESSOR-RELATED"/>
    <property type="match status" value="1"/>
</dbReference>
<dbReference type="InterPro" id="IPR036271">
    <property type="entry name" value="Tet_transcr_reg_TetR-rel_C_sf"/>
</dbReference>
<dbReference type="PROSITE" id="PS50977">
    <property type="entry name" value="HTH_TETR_2"/>
    <property type="match status" value="1"/>
</dbReference>
<dbReference type="Gene3D" id="1.10.10.60">
    <property type="entry name" value="Homeodomain-like"/>
    <property type="match status" value="1"/>
</dbReference>
<evidence type="ECO:0000256" key="2">
    <source>
        <dbReference type="PROSITE-ProRule" id="PRU00335"/>
    </source>
</evidence>
<comment type="caution">
    <text evidence="5">The sequence shown here is derived from an EMBL/GenBank/DDBJ whole genome shotgun (WGS) entry which is preliminary data.</text>
</comment>
<dbReference type="InterPro" id="IPR049397">
    <property type="entry name" value="EthR_C"/>
</dbReference>
<evidence type="ECO:0000256" key="1">
    <source>
        <dbReference type="ARBA" id="ARBA00023125"/>
    </source>
</evidence>
<dbReference type="Pfam" id="PF00440">
    <property type="entry name" value="TetR_N"/>
    <property type="match status" value="1"/>
</dbReference>
<evidence type="ECO:0000313" key="5">
    <source>
        <dbReference type="EMBL" id="ESV61453.1"/>
    </source>
</evidence>
<dbReference type="InterPro" id="IPR009057">
    <property type="entry name" value="Homeodomain-like_sf"/>
</dbReference>
<dbReference type="InterPro" id="IPR001647">
    <property type="entry name" value="HTH_TetR"/>
</dbReference>